<comment type="caution">
    <text evidence="1">The sequence shown here is derived from an EMBL/GenBank/DDBJ whole genome shotgun (WGS) entry which is preliminary data.</text>
</comment>
<dbReference type="InterPro" id="IPR000944">
    <property type="entry name" value="Tscrpt_reg_Rrf2"/>
</dbReference>
<gene>
    <name evidence="1" type="ORF">GCM10023172_01250</name>
</gene>
<evidence type="ECO:0000313" key="2">
    <source>
        <dbReference type="Proteomes" id="UP001501243"/>
    </source>
</evidence>
<dbReference type="Pfam" id="PF02082">
    <property type="entry name" value="Rrf2"/>
    <property type="match status" value="1"/>
</dbReference>
<dbReference type="InterPro" id="IPR036390">
    <property type="entry name" value="WH_DNA-bd_sf"/>
</dbReference>
<proteinExistence type="predicted"/>
<dbReference type="Proteomes" id="UP001501243">
    <property type="component" value="Unassembled WGS sequence"/>
</dbReference>
<accession>A0ABP8PVQ2</accession>
<dbReference type="InterPro" id="IPR036388">
    <property type="entry name" value="WH-like_DNA-bd_sf"/>
</dbReference>
<keyword evidence="2" id="KW-1185">Reference proteome</keyword>
<dbReference type="Gene3D" id="1.10.10.10">
    <property type="entry name" value="Winged helix-like DNA-binding domain superfamily/Winged helix DNA-binding domain"/>
    <property type="match status" value="1"/>
</dbReference>
<dbReference type="PANTHER" id="PTHR33221">
    <property type="entry name" value="WINGED HELIX-TURN-HELIX TRANSCRIPTIONAL REGULATOR, RRF2 FAMILY"/>
    <property type="match status" value="1"/>
</dbReference>
<name>A0ABP8PVQ2_9BACT</name>
<sequence length="162" mass="17617">MRNTSTPPHGAYLWGKEIKHMQSSSRFSVGVHVLTLLATNPPGELLTSDRMAGSVNTNPVVIRRILGQLKQAGLVEVRAAAGGTHLRRDPAAITLLDVYRAVETTDERLFSMHENPNPQCLVGRNIQAALDGTLHRAQLALERELAGTTLAQVVERVREPAG</sequence>
<reference evidence="2" key="1">
    <citation type="journal article" date="2019" name="Int. J. Syst. Evol. Microbiol.">
        <title>The Global Catalogue of Microorganisms (GCM) 10K type strain sequencing project: providing services to taxonomists for standard genome sequencing and annotation.</title>
        <authorList>
            <consortium name="The Broad Institute Genomics Platform"/>
            <consortium name="The Broad Institute Genome Sequencing Center for Infectious Disease"/>
            <person name="Wu L."/>
            <person name="Ma J."/>
        </authorList>
    </citation>
    <scope>NUCLEOTIDE SEQUENCE [LARGE SCALE GENOMIC DNA]</scope>
    <source>
        <strain evidence="2">JCM 17841</strain>
    </source>
</reference>
<organism evidence="1 2">
    <name type="scientific">Hymenobacter ginsengisoli</name>
    <dbReference type="NCBI Taxonomy" id="1051626"/>
    <lineage>
        <taxon>Bacteria</taxon>
        <taxon>Pseudomonadati</taxon>
        <taxon>Bacteroidota</taxon>
        <taxon>Cytophagia</taxon>
        <taxon>Cytophagales</taxon>
        <taxon>Hymenobacteraceae</taxon>
        <taxon>Hymenobacter</taxon>
    </lineage>
</organism>
<protein>
    <submittedName>
        <fullName evidence="1">Rrf2 family transcriptional regulator</fullName>
    </submittedName>
</protein>
<dbReference type="PANTHER" id="PTHR33221:SF15">
    <property type="entry name" value="HTH-TYPE TRANSCRIPTIONAL REGULATOR YWGB-RELATED"/>
    <property type="match status" value="1"/>
</dbReference>
<evidence type="ECO:0000313" key="1">
    <source>
        <dbReference type="EMBL" id="GAA4493117.1"/>
    </source>
</evidence>
<dbReference type="EMBL" id="BAABGQ010000002">
    <property type="protein sequence ID" value="GAA4493117.1"/>
    <property type="molecule type" value="Genomic_DNA"/>
</dbReference>
<dbReference type="PROSITE" id="PS51197">
    <property type="entry name" value="HTH_RRF2_2"/>
    <property type="match status" value="1"/>
</dbReference>
<dbReference type="SUPFAM" id="SSF46785">
    <property type="entry name" value="Winged helix' DNA-binding domain"/>
    <property type="match status" value="1"/>
</dbReference>